<dbReference type="InterPro" id="IPR036942">
    <property type="entry name" value="Beta-barrel_TonB_sf"/>
</dbReference>
<evidence type="ECO:0000259" key="12">
    <source>
        <dbReference type="Pfam" id="PF07715"/>
    </source>
</evidence>
<keyword evidence="4 8" id="KW-0812">Transmembrane</keyword>
<evidence type="ECO:0000259" key="11">
    <source>
        <dbReference type="Pfam" id="PF00593"/>
    </source>
</evidence>
<dbReference type="KEGG" id="pspi:PS2015_2784"/>
<evidence type="ECO:0000256" key="10">
    <source>
        <dbReference type="SAM" id="SignalP"/>
    </source>
</evidence>
<keyword evidence="10" id="KW-0732">Signal</keyword>
<keyword evidence="2 8" id="KW-0813">Transport</keyword>
<name>A0A0S2KGI5_9GAMM</name>
<feature type="chain" id="PRO_5006601656" evidence="10">
    <location>
        <begin position="35"/>
        <end position="961"/>
    </location>
</feature>
<dbReference type="AlphaFoldDB" id="A0A0S2KGI5"/>
<evidence type="ECO:0000256" key="9">
    <source>
        <dbReference type="RuleBase" id="RU003357"/>
    </source>
</evidence>
<evidence type="ECO:0000256" key="6">
    <source>
        <dbReference type="ARBA" id="ARBA00023136"/>
    </source>
</evidence>
<organism evidence="13 14">
    <name type="scientific">Pseudohongiella spirulinae</name>
    <dbReference type="NCBI Taxonomy" id="1249552"/>
    <lineage>
        <taxon>Bacteria</taxon>
        <taxon>Pseudomonadati</taxon>
        <taxon>Pseudomonadota</taxon>
        <taxon>Gammaproteobacteria</taxon>
        <taxon>Pseudomonadales</taxon>
        <taxon>Pseudohongiellaceae</taxon>
        <taxon>Pseudohongiella</taxon>
    </lineage>
</organism>
<evidence type="ECO:0000313" key="14">
    <source>
        <dbReference type="Proteomes" id="UP000065641"/>
    </source>
</evidence>
<gene>
    <name evidence="13" type="ORF">PS2015_2784</name>
</gene>
<keyword evidence="5 9" id="KW-0798">TonB box</keyword>
<dbReference type="PANTHER" id="PTHR47234:SF2">
    <property type="entry name" value="TONB-DEPENDENT RECEPTOR"/>
    <property type="match status" value="1"/>
</dbReference>
<keyword evidence="3 8" id="KW-1134">Transmembrane beta strand</keyword>
<evidence type="ECO:0000313" key="13">
    <source>
        <dbReference type="EMBL" id="ALO47416.1"/>
    </source>
</evidence>
<feature type="domain" description="TonB-dependent receptor-like beta-barrel" evidence="11">
    <location>
        <begin position="442"/>
        <end position="923"/>
    </location>
</feature>
<proteinExistence type="inferred from homology"/>
<dbReference type="Gene3D" id="2.40.170.20">
    <property type="entry name" value="TonB-dependent receptor, beta-barrel domain"/>
    <property type="match status" value="1"/>
</dbReference>
<dbReference type="InterPro" id="IPR039426">
    <property type="entry name" value="TonB-dep_rcpt-like"/>
</dbReference>
<protein>
    <submittedName>
        <fullName evidence="13">TonB-dependent receptor-like protein</fullName>
    </submittedName>
</protein>
<comment type="similarity">
    <text evidence="8 9">Belongs to the TonB-dependent receptor family.</text>
</comment>
<evidence type="ECO:0000256" key="7">
    <source>
        <dbReference type="ARBA" id="ARBA00023237"/>
    </source>
</evidence>
<feature type="signal peptide" evidence="10">
    <location>
        <begin position="1"/>
        <end position="34"/>
    </location>
</feature>
<dbReference type="OrthoDB" id="176248at2"/>
<dbReference type="PANTHER" id="PTHR47234">
    <property type="match status" value="1"/>
</dbReference>
<sequence length="961" mass="103109" precursor="true">MKKKYMHICMQARSASFVGASAIAAMLSANGALAQQTDGDTRIEEVVVTGSLITRSGYEAPTPVSALDEEAFDQMPVTQIGELVERLPVFQGSQNARNNVSVSDGTSGTNLLDLRGLGPNRTLILLDGKRVVGASIGGARGGAVDVSNLPSGLVRRVEVTTGGASATYGADALAGVVNFMLDKDYTGFKARFQGSRTTKGDGDAYVAGFSGGMEFADSRGHFLIDVERGYDEGIQGKPRSWAEGMTALVPNPAYASDNSQPFYTIIDNAGLERATYGGLILSCSPAGGGACPLRGTQFTEGGVPAPFEFGSIVSGIWMSGGDWETSTLHRVTGLSLEQERDNLFLRTSYDLTDSTTVYGEFMYGDSLSTNPATAFAFRLGNITIRRDNPFIPQSVQDQMDANGITSFRMGSVNGDGGNIQFQSRRKMTRFVLGAEGEVAIADTPWSWDASFVSNWNDVQQKTPNNLNNAKYNLATDVVLDSNGNPACRINVDSNPANDDPACAPYNNMGLGVASPEALAYAYTTGWMNMRIKQEMVSGSMSGDPIENWAGPVSVAFGASYRTEEVGNSASSAEDRAGVLTGGNYNPTFGDYDVTEFYAETVIPLLADDQLDLNGAFRWTDYSTSGDVDTWKVGLSWRPTDDLRIRATRSRDIRAPSLGDLFDAGTSGTGTIRDPFLGVESQVVSQTRGNPNIQPEIGDTTGLGFVYQPSWLPEFAMSLDYYDIEVEDAILSIGGQAVVDRCFDGDEALCNSIVRDPGNNQIVQIFNQPQNVLSQRAAGYDLEMSYRFPLSNISSNLAGDLSFRALFTYVDTLETNDGVIVADGVGKVGPSIGAPSFGLNSAESRFLSSVTYANGPLDVTFTARGLGAGVYDNRYIECAPGSCPVSTAANPTVNNNSIESITYFDLGFNYALENGKVFMNFQNVFDRNPAAVASTSFWSGPGNMTFYERMGRIVRVGLDYEF</sequence>
<keyword evidence="7 8" id="KW-0998">Cell outer membrane</keyword>
<dbReference type="EMBL" id="CP013189">
    <property type="protein sequence ID" value="ALO47416.1"/>
    <property type="molecule type" value="Genomic_DNA"/>
</dbReference>
<dbReference type="PATRIC" id="fig|1249552.3.peg.2805"/>
<evidence type="ECO:0000256" key="8">
    <source>
        <dbReference type="PROSITE-ProRule" id="PRU01360"/>
    </source>
</evidence>
<evidence type="ECO:0000256" key="4">
    <source>
        <dbReference type="ARBA" id="ARBA00022692"/>
    </source>
</evidence>
<dbReference type="GO" id="GO:0009279">
    <property type="term" value="C:cell outer membrane"/>
    <property type="evidence" value="ECO:0007669"/>
    <property type="project" value="UniProtKB-SubCell"/>
</dbReference>
<evidence type="ECO:0000256" key="3">
    <source>
        <dbReference type="ARBA" id="ARBA00022452"/>
    </source>
</evidence>
<comment type="subcellular location">
    <subcellularLocation>
        <location evidence="1 8">Cell outer membrane</location>
        <topology evidence="1 8">Multi-pass membrane protein</topology>
    </subcellularLocation>
</comment>
<keyword evidence="6 8" id="KW-0472">Membrane</keyword>
<dbReference type="InterPro" id="IPR000531">
    <property type="entry name" value="Beta-barrel_TonB"/>
</dbReference>
<feature type="domain" description="TonB-dependent receptor plug" evidence="12">
    <location>
        <begin position="59"/>
        <end position="176"/>
    </location>
</feature>
<keyword evidence="14" id="KW-1185">Reference proteome</keyword>
<dbReference type="PROSITE" id="PS52016">
    <property type="entry name" value="TONB_DEPENDENT_REC_3"/>
    <property type="match status" value="1"/>
</dbReference>
<dbReference type="RefSeq" id="WP_058022808.1">
    <property type="nucleotide sequence ID" value="NZ_CP013189.1"/>
</dbReference>
<dbReference type="Pfam" id="PF07715">
    <property type="entry name" value="Plug"/>
    <property type="match status" value="1"/>
</dbReference>
<dbReference type="SUPFAM" id="SSF56935">
    <property type="entry name" value="Porins"/>
    <property type="match status" value="1"/>
</dbReference>
<dbReference type="Proteomes" id="UP000065641">
    <property type="component" value="Chromosome"/>
</dbReference>
<accession>A0A0S2KGI5</accession>
<dbReference type="InterPro" id="IPR012910">
    <property type="entry name" value="Plug_dom"/>
</dbReference>
<dbReference type="Gene3D" id="2.170.130.10">
    <property type="entry name" value="TonB-dependent receptor, plug domain"/>
    <property type="match status" value="1"/>
</dbReference>
<evidence type="ECO:0000256" key="2">
    <source>
        <dbReference type="ARBA" id="ARBA00022448"/>
    </source>
</evidence>
<evidence type="ECO:0000256" key="5">
    <source>
        <dbReference type="ARBA" id="ARBA00023077"/>
    </source>
</evidence>
<dbReference type="InterPro" id="IPR037066">
    <property type="entry name" value="Plug_dom_sf"/>
</dbReference>
<dbReference type="Pfam" id="PF00593">
    <property type="entry name" value="TonB_dep_Rec_b-barrel"/>
    <property type="match status" value="1"/>
</dbReference>
<reference evidence="13 14" key="1">
    <citation type="submission" date="2015-11" db="EMBL/GenBank/DDBJ databases">
        <authorList>
            <person name="Zhang Y."/>
            <person name="Guo Z."/>
        </authorList>
    </citation>
    <scope>NUCLEOTIDE SEQUENCE [LARGE SCALE GENOMIC DNA]</scope>
    <source>
        <strain evidence="13 14">KCTC 32221</strain>
    </source>
</reference>
<keyword evidence="13" id="KW-0675">Receptor</keyword>
<evidence type="ECO:0000256" key="1">
    <source>
        <dbReference type="ARBA" id="ARBA00004571"/>
    </source>
</evidence>
<dbReference type="STRING" id="1249552.PS2015_2784"/>